<reference evidence="2" key="1">
    <citation type="submission" date="2023-01" db="EMBL/GenBank/DDBJ databases">
        <title>Key to firefly adult light organ development and bioluminescence: homeobox transcription factors regulate luciferase expression and transportation to peroxisome.</title>
        <authorList>
            <person name="Fu X."/>
        </authorList>
    </citation>
    <scope>NUCLEOTIDE SEQUENCE [LARGE SCALE GENOMIC DNA]</scope>
</reference>
<evidence type="ECO:0000313" key="2">
    <source>
        <dbReference type="Proteomes" id="UP001353858"/>
    </source>
</evidence>
<proteinExistence type="predicted"/>
<protein>
    <submittedName>
        <fullName evidence="1">Uncharacterized protein</fullName>
    </submittedName>
</protein>
<dbReference type="AlphaFoldDB" id="A0AAN7QNZ9"/>
<name>A0AAN7QNZ9_9COLE</name>
<accession>A0AAN7QNZ9</accession>
<sequence>MPLSKLFTICTTNGFFIKMLGPYTANMNYAEIMRIVLNNPNGLIKLSKKEDIVVVDRGFCNQISYSLLPEETVTS</sequence>
<keyword evidence="2" id="KW-1185">Reference proteome</keyword>
<gene>
    <name evidence="1" type="ORF">RN001_003269</name>
</gene>
<comment type="caution">
    <text evidence="1">The sequence shown here is derived from an EMBL/GenBank/DDBJ whole genome shotgun (WGS) entry which is preliminary data.</text>
</comment>
<dbReference type="Proteomes" id="UP001353858">
    <property type="component" value="Unassembled WGS sequence"/>
</dbReference>
<evidence type="ECO:0000313" key="1">
    <source>
        <dbReference type="EMBL" id="KAK4886998.1"/>
    </source>
</evidence>
<organism evidence="1 2">
    <name type="scientific">Aquatica leii</name>
    <dbReference type="NCBI Taxonomy" id="1421715"/>
    <lineage>
        <taxon>Eukaryota</taxon>
        <taxon>Metazoa</taxon>
        <taxon>Ecdysozoa</taxon>
        <taxon>Arthropoda</taxon>
        <taxon>Hexapoda</taxon>
        <taxon>Insecta</taxon>
        <taxon>Pterygota</taxon>
        <taxon>Neoptera</taxon>
        <taxon>Endopterygota</taxon>
        <taxon>Coleoptera</taxon>
        <taxon>Polyphaga</taxon>
        <taxon>Elateriformia</taxon>
        <taxon>Elateroidea</taxon>
        <taxon>Lampyridae</taxon>
        <taxon>Luciolinae</taxon>
        <taxon>Aquatica</taxon>
    </lineage>
</organism>
<dbReference type="EMBL" id="JARPUR010000001">
    <property type="protein sequence ID" value="KAK4886998.1"/>
    <property type="molecule type" value="Genomic_DNA"/>
</dbReference>